<organism evidence="2 3">
    <name type="scientific">Streptantibioticus ferralitis</name>
    <dbReference type="NCBI Taxonomy" id="236510"/>
    <lineage>
        <taxon>Bacteria</taxon>
        <taxon>Bacillati</taxon>
        <taxon>Actinomycetota</taxon>
        <taxon>Actinomycetes</taxon>
        <taxon>Kitasatosporales</taxon>
        <taxon>Streptomycetaceae</taxon>
        <taxon>Streptantibioticus</taxon>
    </lineage>
</organism>
<evidence type="ECO:0000259" key="1">
    <source>
        <dbReference type="Pfam" id="PF25583"/>
    </source>
</evidence>
<dbReference type="EMBL" id="JARHTQ010000005">
    <property type="protein sequence ID" value="MDF2256124.1"/>
    <property type="molecule type" value="Genomic_DNA"/>
</dbReference>
<dbReference type="InterPro" id="IPR057727">
    <property type="entry name" value="WCX_dom"/>
</dbReference>
<gene>
    <name evidence="2" type="ORF">P2L57_10400</name>
</gene>
<name>A0ABT5YX43_9ACTN</name>
<dbReference type="RefSeq" id="WP_275811731.1">
    <property type="nucleotide sequence ID" value="NZ_BAAANM010000015.1"/>
</dbReference>
<proteinExistence type="predicted"/>
<dbReference type="Pfam" id="PF25583">
    <property type="entry name" value="WCX"/>
    <property type="match status" value="1"/>
</dbReference>
<comment type="caution">
    <text evidence="2">The sequence shown here is derived from an EMBL/GenBank/DDBJ whole genome shotgun (WGS) entry which is preliminary data.</text>
</comment>
<sequence length="110" mass="11804">MPAAKLFTRNAAAYVARKLSGLPPSYRAVATLYAPVEEVARRLGRAAGQLEPIDERSCRLHSRADSLEWPTLRLAALGCEFEVHEPPQLAEYLGALGTRLTRAAGGTAGS</sequence>
<evidence type="ECO:0000313" key="2">
    <source>
        <dbReference type="EMBL" id="MDF2256124.1"/>
    </source>
</evidence>
<evidence type="ECO:0000313" key="3">
    <source>
        <dbReference type="Proteomes" id="UP001220022"/>
    </source>
</evidence>
<accession>A0ABT5YX43</accession>
<reference evidence="2 3" key="1">
    <citation type="submission" date="2023-03" db="EMBL/GenBank/DDBJ databases">
        <title>Draft genome sequence of type strain Streptomyces ferralitis JCM 14344.</title>
        <authorList>
            <person name="Klaysubun C."/>
            <person name="Duangmal K."/>
        </authorList>
    </citation>
    <scope>NUCLEOTIDE SEQUENCE [LARGE SCALE GENOMIC DNA]</scope>
    <source>
        <strain evidence="2 3">JCM 14344</strain>
    </source>
</reference>
<feature type="domain" description="WCX" evidence="1">
    <location>
        <begin position="37"/>
        <end position="96"/>
    </location>
</feature>
<dbReference type="Proteomes" id="UP001220022">
    <property type="component" value="Unassembled WGS sequence"/>
</dbReference>
<keyword evidence="3" id="KW-1185">Reference proteome</keyword>
<protein>
    <recommendedName>
        <fullName evidence="1">WCX domain-containing protein</fullName>
    </recommendedName>
</protein>